<name>A0A3J8NEI1_ECOLX</name>
<gene>
    <name evidence="1" type="ORF">EAI46_02195</name>
</gene>
<sequence length="74" mass="8335">MNHAAISYDDIVRLKHLRNVGEFVTGMAVLQDCHEKPAGAQCEQLASLIYLMTEQLDGVVQRCQDDLMNMEVVQ</sequence>
<dbReference type="AlphaFoldDB" id="A0A3J8NEI1"/>
<evidence type="ECO:0000313" key="1">
    <source>
        <dbReference type="EMBL" id="RLY60501.1"/>
    </source>
</evidence>
<accession>A0A3J8NEI1</accession>
<comment type="caution">
    <text evidence="1">The sequence shown here is derived from an EMBL/GenBank/DDBJ whole genome shotgun (WGS) entry which is preliminary data.</text>
</comment>
<protein>
    <submittedName>
        <fullName evidence="1">Uncharacterized protein</fullName>
    </submittedName>
</protein>
<dbReference type="Proteomes" id="UP000281340">
    <property type="component" value="Unassembled WGS sequence"/>
</dbReference>
<evidence type="ECO:0000313" key="2">
    <source>
        <dbReference type="Proteomes" id="UP000281340"/>
    </source>
</evidence>
<reference evidence="1 2" key="1">
    <citation type="submission" date="2018-10" db="EMBL/GenBank/DDBJ databases">
        <title>Comparison of Escherichia coli isolates recovered from retail chicken and from chicken fecal samples by antimicrobial susceptibility test and whole genome sequencing.</title>
        <authorList>
            <person name="Tang B."/>
            <person name="Ma Y."/>
            <person name="He X."/>
            <person name="Cao L."/>
            <person name="Xia X."/>
            <person name="Yang H."/>
        </authorList>
    </citation>
    <scope>NUCLEOTIDE SEQUENCE [LARGE SCALE GENOMIC DNA]</scope>
    <source>
        <strain evidence="1 2">CMJH98b</strain>
    </source>
</reference>
<dbReference type="RefSeq" id="WP_029488482.1">
    <property type="nucleotide sequence ID" value="NZ_BFFV01000138.1"/>
</dbReference>
<dbReference type="EMBL" id="RDDM01000008">
    <property type="protein sequence ID" value="RLY60501.1"/>
    <property type="molecule type" value="Genomic_DNA"/>
</dbReference>
<proteinExistence type="predicted"/>
<organism evidence="1 2">
    <name type="scientific">Escherichia coli</name>
    <dbReference type="NCBI Taxonomy" id="562"/>
    <lineage>
        <taxon>Bacteria</taxon>
        <taxon>Pseudomonadati</taxon>
        <taxon>Pseudomonadota</taxon>
        <taxon>Gammaproteobacteria</taxon>
        <taxon>Enterobacterales</taxon>
        <taxon>Enterobacteriaceae</taxon>
        <taxon>Escherichia</taxon>
    </lineage>
</organism>